<accession>S5YWQ2</accession>
<feature type="binding site" evidence="6">
    <location>
        <position position="256"/>
    </location>
    <ligand>
        <name>a divalent metal cation</name>
        <dbReference type="ChEBI" id="CHEBI:60240"/>
        <label>2</label>
        <note>catalytic</note>
    </ligand>
</feature>
<feature type="region of interest" description="Disordered" evidence="8">
    <location>
        <begin position="1"/>
        <end position="22"/>
    </location>
</feature>
<dbReference type="Gene3D" id="3.90.230.10">
    <property type="entry name" value="Creatinase/methionine aminopeptidase superfamily"/>
    <property type="match status" value="1"/>
</dbReference>
<feature type="binding site" evidence="6">
    <location>
        <position position="225"/>
    </location>
    <ligand>
        <name>a divalent metal cation</name>
        <dbReference type="ChEBI" id="CHEBI:60240"/>
        <label>2</label>
        <note>catalytic</note>
    </ligand>
</feature>
<sequence length="273" mass="29285">MTFRGAAPTSQQSGRFGPMHKGRTMTITKEDELTRLREIGRIVADTLRAMTRATEPGITTRELDEIGRVFLEREGAVSAPQSAYDFPGATCISVNEEIAHGIPGARVIAAGDLVNIDVSASKNGYFADTGASFQVAPRHAALDQLCRDGRRAMEIGIAEVGAGKPLAGIGKAIGRFASDRGYTLIRNLASHGIGRALHEHPEAIPTWPERGEKRRINKGLVLTVEPFLSTGGQWAGEGDDGWTLYSEPCAPVVQYEHTVVATQRGAIVLTLPS</sequence>
<evidence type="ECO:0000256" key="7">
    <source>
        <dbReference type="RuleBase" id="RU003653"/>
    </source>
</evidence>
<evidence type="ECO:0000256" key="4">
    <source>
        <dbReference type="ARBA" id="ARBA00022723"/>
    </source>
</evidence>
<keyword evidence="2 6" id="KW-0031">Aminopeptidase</keyword>
<dbReference type="InterPro" id="IPR002467">
    <property type="entry name" value="Pept_M24A_MAP1"/>
</dbReference>
<feature type="binding site" evidence="6">
    <location>
        <position position="117"/>
    </location>
    <ligand>
        <name>a divalent metal cation</name>
        <dbReference type="ChEBI" id="CHEBI:60240"/>
        <label>1</label>
    </ligand>
</feature>
<comment type="function">
    <text evidence="1 6">Removes the N-terminal methionine from nascent proteins. The N-terminal methionine is often cleaved when the second residue in the primary sequence is small and uncharged (Met-Ala-, Cys, Gly, Pro, Ser, Thr, or Val). Requires deformylation of the N(alpha)-formylated initiator methionine before it can be hydrolyzed.</text>
</comment>
<dbReference type="AlphaFoldDB" id="S5YWQ2"/>
<evidence type="ECO:0000256" key="6">
    <source>
        <dbReference type="HAMAP-Rule" id="MF_01974"/>
    </source>
</evidence>
<protein>
    <recommendedName>
        <fullName evidence="6 7">Methionine aminopeptidase</fullName>
        <shortName evidence="6">MAP</shortName>
        <shortName evidence="6">MetAP</shortName>
        <ecNumber evidence="6 7">3.4.11.18</ecNumber>
    </recommendedName>
    <alternativeName>
        <fullName evidence="6">Peptidase M</fullName>
    </alternativeName>
</protein>
<dbReference type="PANTHER" id="PTHR43330">
    <property type="entry name" value="METHIONINE AMINOPEPTIDASE"/>
    <property type="match status" value="1"/>
</dbReference>
<dbReference type="PATRIC" id="fig|1367847.3.peg.2567"/>
<dbReference type="Proteomes" id="UP000015480">
    <property type="component" value="Chromosome"/>
</dbReference>
<dbReference type="EMBL" id="CP006650">
    <property type="protein sequence ID" value="AGT09631.1"/>
    <property type="molecule type" value="Genomic_DNA"/>
</dbReference>
<comment type="cofactor">
    <cofactor evidence="6">
        <name>Co(2+)</name>
        <dbReference type="ChEBI" id="CHEBI:48828"/>
    </cofactor>
    <cofactor evidence="6">
        <name>Zn(2+)</name>
        <dbReference type="ChEBI" id="CHEBI:29105"/>
    </cofactor>
    <cofactor evidence="6">
        <name>Mn(2+)</name>
        <dbReference type="ChEBI" id="CHEBI:29035"/>
    </cofactor>
    <cofactor evidence="6">
        <name>Fe(2+)</name>
        <dbReference type="ChEBI" id="CHEBI:29033"/>
    </cofactor>
    <text evidence="6">Binds 2 divalent metal cations per subunit. Has a high-affinity and a low affinity metal-binding site. The true nature of the physiological cofactor is under debate. The enzyme is active with cobalt, zinc, manganese or divalent iron ions. Most likely, methionine aminopeptidases function as mononuclear Fe(2+)-metalloproteases under physiological conditions, and the catalytically relevant metal-binding site has been assigned to the histidine-containing high-affinity site.</text>
</comment>
<dbReference type="GO" id="GO:0006508">
    <property type="term" value="P:proteolysis"/>
    <property type="evidence" value="ECO:0007669"/>
    <property type="project" value="UniProtKB-KW"/>
</dbReference>
<dbReference type="EC" id="3.4.11.18" evidence="6 7"/>
<dbReference type="SUPFAM" id="SSF55920">
    <property type="entry name" value="Creatinase/aminopeptidase"/>
    <property type="match status" value="1"/>
</dbReference>
<feature type="binding site" evidence="6">
    <location>
        <position position="100"/>
    </location>
    <ligand>
        <name>substrate</name>
    </ligand>
</feature>
<keyword evidence="3 6" id="KW-0645">Protease</keyword>
<evidence type="ECO:0000256" key="8">
    <source>
        <dbReference type="SAM" id="MobiDB-lite"/>
    </source>
</evidence>
<feature type="binding site" evidence="6">
    <location>
        <position position="191"/>
    </location>
    <ligand>
        <name>a divalent metal cation</name>
        <dbReference type="ChEBI" id="CHEBI:60240"/>
        <label>2</label>
        <note>catalytic</note>
    </ligand>
</feature>
<dbReference type="PANTHER" id="PTHR43330:SF13">
    <property type="entry name" value="METHIONINE AMINOPEPTIDASE 2"/>
    <property type="match status" value="1"/>
</dbReference>
<dbReference type="STRING" id="1367847.JCM7686_2563"/>
<evidence type="ECO:0000256" key="3">
    <source>
        <dbReference type="ARBA" id="ARBA00022670"/>
    </source>
</evidence>
<comment type="similarity">
    <text evidence="6">Belongs to the peptidase M24A family. Methionine aminopeptidase type 1 subfamily.</text>
</comment>
<dbReference type="Pfam" id="PF00557">
    <property type="entry name" value="Peptidase_M24"/>
    <property type="match status" value="1"/>
</dbReference>
<feature type="binding site" evidence="6">
    <location>
        <position position="256"/>
    </location>
    <ligand>
        <name>a divalent metal cation</name>
        <dbReference type="ChEBI" id="CHEBI:60240"/>
        <label>1</label>
    </ligand>
</feature>
<dbReference type="InterPro" id="IPR001714">
    <property type="entry name" value="Pept_M24_MAP"/>
</dbReference>
<dbReference type="GO" id="GO:0070006">
    <property type="term" value="F:metalloaminopeptidase activity"/>
    <property type="evidence" value="ECO:0007669"/>
    <property type="project" value="UniProtKB-UniRule"/>
</dbReference>
<feature type="binding site" evidence="6">
    <location>
        <position position="198"/>
    </location>
    <ligand>
        <name>substrate</name>
    </ligand>
</feature>
<reference evidence="10 11" key="1">
    <citation type="journal article" date="2014" name="BMC Genomics">
        <title>Architecture and functions of a multipartite genome of the methylotrophic bacterium Paracoccus aminophilus JCM 7686, containing primary and secondary chromids.</title>
        <authorList>
            <person name="Dziewit L."/>
            <person name="Czarnecki J."/>
            <person name="Wibberg D."/>
            <person name="Radlinska M."/>
            <person name="Mrozek P."/>
            <person name="Szymczak M."/>
            <person name="Schluter A."/>
            <person name="Puhler A."/>
            <person name="Bartosik D."/>
        </authorList>
    </citation>
    <scope>NUCLEOTIDE SEQUENCE [LARGE SCALE GENOMIC DNA]</scope>
    <source>
        <strain evidence="10">JCM 7686</strain>
    </source>
</reference>
<name>S5YWQ2_PARAH</name>
<dbReference type="HAMAP" id="MF_01974">
    <property type="entry name" value="MetAP_1"/>
    <property type="match status" value="1"/>
</dbReference>
<evidence type="ECO:0000313" key="10">
    <source>
        <dbReference type="EMBL" id="AGT09631.1"/>
    </source>
</evidence>
<organism evidence="10 11">
    <name type="scientific">Paracoccus aminophilus JCM 7686</name>
    <dbReference type="NCBI Taxonomy" id="1367847"/>
    <lineage>
        <taxon>Bacteria</taxon>
        <taxon>Pseudomonadati</taxon>
        <taxon>Pseudomonadota</taxon>
        <taxon>Alphaproteobacteria</taxon>
        <taxon>Rhodobacterales</taxon>
        <taxon>Paracoccaceae</taxon>
        <taxon>Paracoccus</taxon>
    </lineage>
</organism>
<gene>
    <name evidence="6" type="primary">map</name>
    <name evidence="10" type="ORF">JCM7686_2563</name>
</gene>
<proteinExistence type="inferred from homology"/>
<evidence type="ECO:0000313" key="11">
    <source>
        <dbReference type="Proteomes" id="UP000015480"/>
    </source>
</evidence>
<dbReference type="InterPro" id="IPR036005">
    <property type="entry name" value="Creatinase/aminopeptidase-like"/>
</dbReference>
<dbReference type="GO" id="GO:0046872">
    <property type="term" value="F:metal ion binding"/>
    <property type="evidence" value="ECO:0007669"/>
    <property type="project" value="UniProtKB-UniRule"/>
</dbReference>
<dbReference type="InterPro" id="IPR000994">
    <property type="entry name" value="Pept_M24"/>
</dbReference>
<dbReference type="NCBIfam" id="TIGR00500">
    <property type="entry name" value="met_pdase_I"/>
    <property type="match status" value="1"/>
</dbReference>
<keyword evidence="5 6" id="KW-0378">Hydrolase</keyword>
<feature type="binding site" evidence="6">
    <location>
        <position position="128"/>
    </location>
    <ligand>
        <name>a divalent metal cation</name>
        <dbReference type="ChEBI" id="CHEBI:60240"/>
        <label>2</label>
        <note>catalytic</note>
    </ligand>
</feature>
<keyword evidence="4 6" id="KW-0479">Metal-binding</keyword>
<dbReference type="HOGENOM" id="CLU_015857_0_2_5"/>
<dbReference type="GO" id="GO:0004239">
    <property type="term" value="F:initiator methionyl aminopeptidase activity"/>
    <property type="evidence" value="ECO:0007669"/>
    <property type="project" value="UniProtKB-UniRule"/>
</dbReference>
<feature type="binding site" evidence="6">
    <location>
        <position position="128"/>
    </location>
    <ligand>
        <name>a divalent metal cation</name>
        <dbReference type="ChEBI" id="CHEBI:60240"/>
        <label>1</label>
    </ligand>
</feature>
<evidence type="ECO:0000256" key="5">
    <source>
        <dbReference type="ARBA" id="ARBA00022801"/>
    </source>
</evidence>
<dbReference type="eggNOG" id="COG0024">
    <property type="taxonomic scope" value="Bacteria"/>
</dbReference>
<dbReference type="PRINTS" id="PR00599">
    <property type="entry name" value="MAPEPTIDASE"/>
</dbReference>
<comment type="subunit">
    <text evidence="6">Monomer.</text>
</comment>
<feature type="domain" description="Peptidase M24" evidence="9">
    <location>
        <begin position="35"/>
        <end position="262"/>
    </location>
</feature>
<evidence type="ECO:0000256" key="1">
    <source>
        <dbReference type="ARBA" id="ARBA00002521"/>
    </source>
</evidence>
<comment type="catalytic activity">
    <reaction evidence="6 7">
        <text>Release of N-terminal amino acids, preferentially methionine, from peptides and arylamides.</text>
        <dbReference type="EC" id="3.4.11.18"/>
    </reaction>
</comment>
<dbReference type="KEGG" id="pami:JCM7686_2563"/>
<evidence type="ECO:0000259" key="9">
    <source>
        <dbReference type="Pfam" id="PF00557"/>
    </source>
</evidence>
<evidence type="ECO:0000256" key="2">
    <source>
        <dbReference type="ARBA" id="ARBA00022438"/>
    </source>
</evidence>
<keyword evidence="11" id="KW-1185">Reference proteome</keyword>
<dbReference type="CDD" id="cd01086">
    <property type="entry name" value="MetAP1"/>
    <property type="match status" value="1"/>
</dbReference>